<dbReference type="RefSeq" id="WP_095619736.1">
    <property type="nucleotide sequence ID" value="NZ_NSKB01000002.1"/>
</dbReference>
<organism evidence="1 2">
    <name type="scientific">Halomonas salipaludis</name>
    <dbReference type="NCBI Taxonomy" id="2032625"/>
    <lineage>
        <taxon>Bacteria</taxon>
        <taxon>Pseudomonadati</taxon>
        <taxon>Pseudomonadota</taxon>
        <taxon>Gammaproteobacteria</taxon>
        <taxon>Oceanospirillales</taxon>
        <taxon>Halomonadaceae</taxon>
        <taxon>Halomonas</taxon>
    </lineage>
</organism>
<evidence type="ECO:0000313" key="1">
    <source>
        <dbReference type="EMBL" id="PAU78059.1"/>
    </source>
</evidence>
<dbReference type="Proteomes" id="UP000217771">
    <property type="component" value="Unassembled WGS sequence"/>
</dbReference>
<keyword evidence="2" id="KW-1185">Reference proteome</keyword>
<comment type="caution">
    <text evidence="1">The sequence shown here is derived from an EMBL/GenBank/DDBJ whole genome shotgun (WGS) entry which is preliminary data.</text>
</comment>
<evidence type="ECO:0000313" key="2">
    <source>
        <dbReference type="Proteomes" id="UP000217771"/>
    </source>
</evidence>
<gene>
    <name evidence="1" type="ORF">CK498_04845</name>
</gene>
<dbReference type="OrthoDB" id="6161673at2"/>
<proteinExistence type="predicted"/>
<dbReference type="AlphaFoldDB" id="A0A2A2F0A3"/>
<reference evidence="1 2" key="1">
    <citation type="submission" date="2017-08" db="EMBL/GenBank/DDBJ databases">
        <title>Halomonas alkalisoli sp. nov., isolated from saline alkaline soil.</title>
        <authorList>
            <person name="Wang D."/>
            <person name="Zhang G."/>
        </authorList>
    </citation>
    <scope>NUCLEOTIDE SEQUENCE [LARGE SCALE GENOMIC DNA]</scope>
    <source>
        <strain evidence="1 2">WRN001</strain>
    </source>
</reference>
<name>A0A2A2F0A3_9GAMM</name>
<dbReference type="EMBL" id="NSKB01000002">
    <property type="protein sequence ID" value="PAU78059.1"/>
    <property type="molecule type" value="Genomic_DNA"/>
</dbReference>
<protein>
    <submittedName>
        <fullName evidence="1">Uncharacterized protein</fullName>
    </submittedName>
</protein>
<sequence>MLRTLSLLRSLHGAHHSLADARATVQRACDYRWLRGAMAGGHVSESSQPLADGTPCMTLTQLFSATAGRLSGGNWPADAEARERCRVEGAHACRAAGAPAYRTLESLSQGLVHGAMSVLKDAARFDYLLEQQALRLTWRRPQRLEGALAALAARRLGQAPQGVFVLALRVPGRELNHAADGEWLDQQLDRYRKLLRR</sequence>
<accession>A0A2A2F0A3</accession>